<feature type="domain" description="BHLH" evidence="3">
    <location>
        <begin position="224"/>
        <end position="294"/>
    </location>
</feature>
<dbReference type="SUPFAM" id="SSF47459">
    <property type="entry name" value="HLH, helix-loop-helix DNA-binding domain"/>
    <property type="match status" value="1"/>
</dbReference>
<accession>W9Y6W5</accession>
<evidence type="ECO:0000259" key="3">
    <source>
        <dbReference type="PROSITE" id="PS50888"/>
    </source>
</evidence>
<dbReference type="InterPro" id="IPR011598">
    <property type="entry name" value="bHLH_dom"/>
</dbReference>
<dbReference type="STRING" id="1182541.W9Y6W5"/>
<dbReference type="InterPro" id="IPR052099">
    <property type="entry name" value="Regulatory_TF_Diverse"/>
</dbReference>
<evidence type="ECO:0000256" key="2">
    <source>
        <dbReference type="SAM" id="MobiDB-lite"/>
    </source>
</evidence>
<dbReference type="Gene3D" id="4.10.280.10">
    <property type="entry name" value="Helix-loop-helix DNA-binding domain"/>
    <property type="match status" value="1"/>
</dbReference>
<dbReference type="PANTHER" id="PTHR47336">
    <property type="entry name" value="TRANSCRIPTION FACTOR HMS1-RELATED"/>
    <property type="match status" value="1"/>
</dbReference>
<name>W9Y6W5_9EURO</name>
<dbReference type="Pfam" id="PF00010">
    <property type="entry name" value="HLH"/>
    <property type="match status" value="1"/>
</dbReference>
<dbReference type="HOGENOM" id="CLU_773855_0_0_1"/>
<proteinExistence type="predicted"/>
<organism evidence="4 5">
    <name type="scientific">Capronia coronata CBS 617.96</name>
    <dbReference type="NCBI Taxonomy" id="1182541"/>
    <lineage>
        <taxon>Eukaryota</taxon>
        <taxon>Fungi</taxon>
        <taxon>Dikarya</taxon>
        <taxon>Ascomycota</taxon>
        <taxon>Pezizomycotina</taxon>
        <taxon>Eurotiomycetes</taxon>
        <taxon>Chaetothyriomycetidae</taxon>
        <taxon>Chaetothyriales</taxon>
        <taxon>Herpotrichiellaceae</taxon>
        <taxon>Capronia</taxon>
    </lineage>
</organism>
<dbReference type="EMBL" id="AMWN01000004">
    <property type="protein sequence ID" value="EXJ88278.1"/>
    <property type="molecule type" value="Genomic_DNA"/>
</dbReference>
<comment type="caution">
    <text evidence="4">The sequence shown here is derived from an EMBL/GenBank/DDBJ whole genome shotgun (WGS) entry which is preliminary data.</text>
</comment>
<keyword evidence="1" id="KW-0175">Coiled coil</keyword>
<dbReference type="InterPro" id="IPR036638">
    <property type="entry name" value="HLH_DNA-bd_sf"/>
</dbReference>
<dbReference type="GO" id="GO:0046983">
    <property type="term" value="F:protein dimerization activity"/>
    <property type="evidence" value="ECO:0007669"/>
    <property type="project" value="InterPro"/>
</dbReference>
<dbReference type="Proteomes" id="UP000019484">
    <property type="component" value="Unassembled WGS sequence"/>
</dbReference>
<evidence type="ECO:0000256" key="1">
    <source>
        <dbReference type="SAM" id="Coils"/>
    </source>
</evidence>
<reference evidence="4 5" key="1">
    <citation type="submission" date="2013-03" db="EMBL/GenBank/DDBJ databases">
        <title>The Genome Sequence of Capronia coronata CBS 617.96.</title>
        <authorList>
            <consortium name="The Broad Institute Genomics Platform"/>
            <person name="Cuomo C."/>
            <person name="de Hoog S."/>
            <person name="Gorbushina A."/>
            <person name="Walker B."/>
            <person name="Young S.K."/>
            <person name="Zeng Q."/>
            <person name="Gargeya S."/>
            <person name="Fitzgerald M."/>
            <person name="Haas B."/>
            <person name="Abouelleil A."/>
            <person name="Allen A.W."/>
            <person name="Alvarado L."/>
            <person name="Arachchi H.M."/>
            <person name="Berlin A.M."/>
            <person name="Chapman S.B."/>
            <person name="Gainer-Dewar J."/>
            <person name="Goldberg J."/>
            <person name="Griggs A."/>
            <person name="Gujja S."/>
            <person name="Hansen M."/>
            <person name="Howarth C."/>
            <person name="Imamovic A."/>
            <person name="Ireland A."/>
            <person name="Larimer J."/>
            <person name="McCowan C."/>
            <person name="Murphy C."/>
            <person name="Pearson M."/>
            <person name="Poon T.W."/>
            <person name="Priest M."/>
            <person name="Roberts A."/>
            <person name="Saif S."/>
            <person name="Shea T."/>
            <person name="Sisk P."/>
            <person name="Sykes S."/>
            <person name="Wortman J."/>
            <person name="Nusbaum C."/>
            <person name="Birren B."/>
        </authorList>
    </citation>
    <scope>NUCLEOTIDE SEQUENCE [LARGE SCALE GENOMIC DNA]</scope>
    <source>
        <strain evidence="4 5">CBS 617.96</strain>
    </source>
</reference>
<dbReference type="OrthoDB" id="2133190at2759"/>
<sequence length="358" mass="40710">MPYSRMFPPYQDSTYENQPQQWDEVDFTTIPPSGDNYDNRQGKDTDTPFYGVNAIPSEPQGAPSPNFSQFLNFDTSDVGSYSVPSEDVSPDSIYGNAPNPMNCTQQLPNYPLKTEPDVNQNDFYPCGLPNSQGEECRSQRSGTTEPSCLQLTSLAEIEDCNAPSCLTTNSSSLGEQNYGPRQTRSYSAELARLPPNLKEESERKPRSKRGHKGSSSEDESAQLRAKQAHSVVERRYRDNLNGKIMQLHRALVAAESTPRLSGMPNQDFFASRENRAKVRKSDVMTEAMNYVHQSEVEIRHMSDEITRLNDRVRALEKLVKCEDCTLLKQMVRLQIQQQQQQQQQQHHQQQQQQQLLPQ</sequence>
<evidence type="ECO:0000313" key="5">
    <source>
        <dbReference type="Proteomes" id="UP000019484"/>
    </source>
</evidence>
<feature type="compositionally biased region" description="Polar residues" evidence="2">
    <location>
        <begin position="99"/>
        <end position="108"/>
    </location>
</feature>
<protein>
    <recommendedName>
        <fullName evidence="3">BHLH domain-containing protein</fullName>
    </recommendedName>
</protein>
<feature type="region of interest" description="Disordered" evidence="2">
    <location>
        <begin position="168"/>
        <end position="230"/>
    </location>
</feature>
<feature type="compositionally biased region" description="Polar residues" evidence="2">
    <location>
        <begin position="168"/>
        <end position="186"/>
    </location>
</feature>
<feature type="coiled-coil region" evidence="1">
    <location>
        <begin position="291"/>
        <end position="353"/>
    </location>
</feature>
<dbReference type="SMART" id="SM00353">
    <property type="entry name" value="HLH"/>
    <property type="match status" value="1"/>
</dbReference>
<dbReference type="RefSeq" id="XP_007724284.1">
    <property type="nucleotide sequence ID" value="XM_007726094.1"/>
</dbReference>
<dbReference type="PROSITE" id="PS50888">
    <property type="entry name" value="BHLH"/>
    <property type="match status" value="1"/>
</dbReference>
<evidence type="ECO:0000313" key="4">
    <source>
        <dbReference type="EMBL" id="EXJ88278.1"/>
    </source>
</evidence>
<dbReference type="eggNOG" id="KOG1318">
    <property type="taxonomic scope" value="Eukaryota"/>
</dbReference>
<dbReference type="PANTHER" id="PTHR47336:SF2">
    <property type="entry name" value="TRANSCRIPTION FACTOR HMS1-RELATED"/>
    <property type="match status" value="1"/>
</dbReference>
<feature type="region of interest" description="Disordered" evidence="2">
    <location>
        <begin position="1"/>
        <end position="144"/>
    </location>
</feature>
<gene>
    <name evidence="4" type="ORF">A1O1_05208</name>
</gene>
<feature type="compositionally biased region" description="Polar residues" evidence="2">
    <location>
        <begin position="11"/>
        <end position="21"/>
    </location>
</feature>
<dbReference type="AlphaFoldDB" id="W9Y6W5"/>
<feature type="compositionally biased region" description="Basic and acidic residues" evidence="2">
    <location>
        <begin position="37"/>
        <end position="46"/>
    </location>
</feature>
<keyword evidence="5" id="KW-1185">Reference proteome</keyword>
<dbReference type="GeneID" id="19160083"/>
<feature type="compositionally biased region" description="Polar residues" evidence="2">
    <location>
        <begin position="63"/>
        <end position="83"/>
    </location>
</feature>
<feature type="compositionally biased region" description="Polar residues" evidence="2">
    <location>
        <begin position="129"/>
        <end position="144"/>
    </location>
</feature>